<reference evidence="1 2" key="1">
    <citation type="submission" date="2020-09" db="EMBL/GenBank/DDBJ databases">
        <title>De no assembly of potato wild relative species, Solanum commersonii.</title>
        <authorList>
            <person name="Cho K."/>
        </authorList>
    </citation>
    <scope>NUCLEOTIDE SEQUENCE [LARGE SCALE GENOMIC DNA]</scope>
    <source>
        <strain evidence="1">LZ3.2</strain>
        <tissue evidence="1">Leaf</tissue>
    </source>
</reference>
<proteinExistence type="predicted"/>
<dbReference type="Proteomes" id="UP000824120">
    <property type="component" value="Chromosome 8"/>
</dbReference>
<feature type="non-terminal residue" evidence="1">
    <location>
        <position position="80"/>
    </location>
</feature>
<dbReference type="EMBL" id="JACXVP010000008">
    <property type="protein sequence ID" value="KAG5590478.1"/>
    <property type="molecule type" value="Genomic_DNA"/>
</dbReference>
<keyword evidence="2" id="KW-1185">Reference proteome</keyword>
<accession>A0A9J5XU64</accession>
<evidence type="ECO:0000313" key="2">
    <source>
        <dbReference type="Proteomes" id="UP000824120"/>
    </source>
</evidence>
<name>A0A9J5XU64_SOLCO</name>
<organism evidence="1 2">
    <name type="scientific">Solanum commersonii</name>
    <name type="common">Commerson's wild potato</name>
    <name type="synonym">Commerson's nightshade</name>
    <dbReference type="NCBI Taxonomy" id="4109"/>
    <lineage>
        <taxon>Eukaryota</taxon>
        <taxon>Viridiplantae</taxon>
        <taxon>Streptophyta</taxon>
        <taxon>Embryophyta</taxon>
        <taxon>Tracheophyta</taxon>
        <taxon>Spermatophyta</taxon>
        <taxon>Magnoliopsida</taxon>
        <taxon>eudicotyledons</taxon>
        <taxon>Gunneridae</taxon>
        <taxon>Pentapetalae</taxon>
        <taxon>asterids</taxon>
        <taxon>lamiids</taxon>
        <taxon>Solanales</taxon>
        <taxon>Solanaceae</taxon>
        <taxon>Solanoideae</taxon>
        <taxon>Solaneae</taxon>
        <taxon>Solanum</taxon>
    </lineage>
</organism>
<dbReference type="AlphaFoldDB" id="A0A9J5XU64"/>
<comment type="caution">
    <text evidence="1">The sequence shown here is derived from an EMBL/GenBank/DDBJ whole genome shotgun (WGS) entry which is preliminary data.</text>
</comment>
<protein>
    <submittedName>
        <fullName evidence="1">Uncharacterized protein</fullName>
    </submittedName>
</protein>
<gene>
    <name evidence="1" type="ORF">H5410_040992</name>
</gene>
<sequence>EWVVIDGRQRGIVENSRLLPFFGCPKLMGEEHGEAIMAGECWEGGEVAPIGEERSMFAMYNLRLADFNEVFYVQPPVGGV</sequence>
<evidence type="ECO:0000313" key="1">
    <source>
        <dbReference type="EMBL" id="KAG5590478.1"/>
    </source>
</evidence>